<dbReference type="Pfam" id="PF02361">
    <property type="entry name" value="CbiQ"/>
    <property type="match status" value="1"/>
</dbReference>
<dbReference type="EMBL" id="RHHQ01000008">
    <property type="protein sequence ID" value="RNB89631.1"/>
    <property type="molecule type" value="Genomic_DNA"/>
</dbReference>
<dbReference type="GO" id="GO:0043190">
    <property type="term" value="C:ATP-binding cassette (ABC) transporter complex"/>
    <property type="evidence" value="ECO:0007669"/>
    <property type="project" value="InterPro"/>
</dbReference>
<feature type="transmembrane region" description="Helical" evidence="6">
    <location>
        <begin position="23"/>
        <end position="56"/>
    </location>
</feature>
<dbReference type="AlphaFoldDB" id="A0A3M8DQB9"/>
<keyword evidence="8" id="KW-1185">Reference proteome</keyword>
<evidence type="ECO:0000256" key="3">
    <source>
        <dbReference type="ARBA" id="ARBA00022692"/>
    </source>
</evidence>
<reference evidence="7 8" key="1">
    <citation type="submission" date="2018-10" db="EMBL/GenBank/DDBJ databases">
        <title>Phylogenomics of Brevibacillus.</title>
        <authorList>
            <person name="Dunlap C."/>
        </authorList>
    </citation>
    <scope>NUCLEOTIDE SEQUENCE [LARGE SCALE GENOMIC DNA]</scope>
    <source>
        <strain evidence="7 8">JCM 15716</strain>
    </source>
</reference>
<keyword evidence="4 6" id="KW-1133">Transmembrane helix</keyword>
<comment type="caution">
    <text evidence="7">The sequence shown here is derived from an EMBL/GenBank/DDBJ whole genome shotgun (WGS) entry which is preliminary data.</text>
</comment>
<dbReference type="Proteomes" id="UP000271031">
    <property type="component" value="Unassembled WGS sequence"/>
</dbReference>
<keyword evidence="2" id="KW-1003">Cell membrane</keyword>
<dbReference type="PANTHER" id="PTHR43723">
    <property type="entry name" value="COBALT TRANSPORT PROTEIN CBIQ"/>
    <property type="match status" value="1"/>
</dbReference>
<organism evidence="7 8">
    <name type="scientific">Brevibacillus fluminis</name>
    <dbReference type="NCBI Taxonomy" id="511487"/>
    <lineage>
        <taxon>Bacteria</taxon>
        <taxon>Bacillati</taxon>
        <taxon>Bacillota</taxon>
        <taxon>Bacilli</taxon>
        <taxon>Bacillales</taxon>
        <taxon>Paenibacillaceae</taxon>
        <taxon>Brevibacillus</taxon>
    </lineage>
</organism>
<feature type="transmembrane region" description="Helical" evidence="6">
    <location>
        <begin position="95"/>
        <end position="113"/>
    </location>
</feature>
<dbReference type="InterPro" id="IPR003339">
    <property type="entry name" value="ABC/ECF_trnsptr_transmembrane"/>
</dbReference>
<accession>A0A3M8DQB9</accession>
<evidence type="ECO:0000256" key="1">
    <source>
        <dbReference type="ARBA" id="ARBA00004651"/>
    </source>
</evidence>
<dbReference type="CDD" id="cd16914">
    <property type="entry name" value="EcfT"/>
    <property type="match status" value="1"/>
</dbReference>
<keyword evidence="5 6" id="KW-0472">Membrane</keyword>
<dbReference type="PANTHER" id="PTHR43723:SF1">
    <property type="entry name" value="COBALT TRANSPORT PROTEIN CBIQ"/>
    <property type="match status" value="1"/>
</dbReference>
<evidence type="ECO:0000256" key="6">
    <source>
        <dbReference type="SAM" id="Phobius"/>
    </source>
</evidence>
<feature type="transmembrane region" description="Helical" evidence="6">
    <location>
        <begin position="62"/>
        <end position="83"/>
    </location>
</feature>
<evidence type="ECO:0000313" key="8">
    <source>
        <dbReference type="Proteomes" id="UP000271031"/>
    </source>
</evidence>
<evidence type="ECO:0000256" key="2">
    <source>
        <dbReference type="ARBA" id="ARBA00022475"/>
    </source>
</evidence>
<feature type="transmembrane region" description="Helical" evidence="6">
    <location>
        <begin position="119"/>
        <end position="139"/>
    </location>
</feature>
<keyword evidence="3 6" id="KW-0812">Transmembrane</keyword>
<sequence length="263" mass="29248">MSMQIDTLAYGNRLRHLPPGQKVLFACVLLVLVLAGQPLVQWSITAWISLWIVAYANIPFSFYAKMVAVASLFLFASLPALLIEITAASHLPANSLYAIHVSAWAVYLSKAGLEKAVILFSRSIASFACLSFILLTVPFAEMMQVLKRLRVPTLICELLMVMYRFVFVIWEAAAQLYVGQQARGGYNGIRAGLKDAGMLVRMLFVRTMQRYRQLSIGLAARGFQGDLRVLSLTHYKRSARHEAEAVLGIVLLAGMELWMGGYL</sequence>
<dbReference type="InterPro" id="IPR012809">
    <property type="entry name" value="ECF_CbiQ"/>
</dbReference>
<dbReference type="NCBIfam" id="TIGR02454">
    <property type="entry name" value="ECF_T_CbiQ"/>
    <property type="match status" value="1"/>
</dbReference>
<evidence type="ECO:0000256" key="4">
    <source>
        <dbReference type="ARBA" id="ARBA00022989"/>
    </source>
</evidence>
<proteinExistence type="predicted"/>
<dbReference type="GO" id="GO:0006824">
    <property type="term" value="P:cobalt ion transport"/>
    <property type="evidence" value="ECO:0007669"/>
    <property type="project" value="InterPro"/>
</dbReference>
<evidence type="ECO:0000313" key="7">
    <source>
        <dbReference type="EMBL" id="RNB89631.1"/>
    </source>
</evidence>
<gene>
    <name evidence="7" type="primary">cbiQ</name>
    <name evidence="7" type="ORF">EDM56_10630</name>
</gene>
<dbReference type="InterPro" id="IPR052770">
    <property type="entry name" value="Cobalt_transport_CbiQ"/>
</dbReference>
<evidence type="ECO:0000256" key="5">
    <source>
        <dbReference type="ARBA" id="ARBA00023136"/>
    </source>
</evidence>
<name>A0A3M8DQB9_9BACL</name>
<dbReference type="OrthoDB" id="9815246at2"/>
<protein>
    <submittedName>
        <fullName evidence="7">Cobalt ECF transporter T component CbiQ</fullName>
    </submittedName>
</protein>
<comment type="subcellular location">
    <subcellularLocation>
        <location evidence="1">Cell membrane</location>
        <topology evidence="1">Multi-pass membrane protein</topology>
    </subcellularLocation>
</comment>